<dbReference type="GO" id="GO:0004252">
    <property type="term" value="F:serine-type endopeptidase activity"/>
    <property type="evidence" value="ECO:0007669"/>
    <property type="project" value="UniProtKB-UniRule"/>
</dbReference>
<dbReference type="Gene3D" id="3.40.50.200">
    <property type="entry name" value="Peptidase S8/S53 domain"/>
    <property type="match status" value="1"/>
</dbReference>
<evidence type="ECO:0000256" key="6">
    <source>
        <dbReference type="ARBA" id="ARBA00022723"/>
    </source>
</evidence>
<keyword evidence="10" id="KW-0865">Zymogen</keyword>
<name>A0A1L7XCT1_9HELO</name>
<feature type="binding site" evidence="11">
    <location>
        <position position="634"/>
    </location>
    <ligand>
        <name>Ca(2+)</name>
        <dbReference type="ChEBI" id="CHEBI:29108"/>
    </ligand>
</feature>
<evidence type="ECO:0000256" key="4">
    <source>
        <dbReference type="ARBA" id="ARBA00012462"/>
    </source>
</evidence>
<comment type="subcellular location">
    <subcellularLocation>
        <location evidence="3">Secreted</location>
        <location evidence="3">Extracellular space</location>
    </subcellularLocation>
</comment>
<dbReference type="Pfam" id="PF09286">
    <property type="entry name" value="Pro-kuma_activ"/>
    <property type="match status" value="1"/>
</dbReference>
<feature type="binding site" evidence="11">
    <location>
        <position position="654"/>
    </location>
    <ligand>
        <name>Ca(2+)</name>
        <dbReference type="ChEBI" id="CHEBI:29108"/>
    </ligand>
</feature>
<dbReference type="Pfam" id="PF00082">
    <property type="entry name" value="Peptidase_S8"/>
    <property type="match status" value="1"/>
</dbReference>
<proteinExistence type="predicted"/>
<evidence type="ECO:0000256" key="2">
    <source>
        <dbReference type="ARBA" id="ARBA00002451"/>
    </source>
</evidence>
<comment type="function">
    <text evidence="2">Secreted tripeptidyl-peptidase which degrades proteins at acidic pHs and is involved in virulence.</text>
</comment>
<keyword evidence="15" id="KW-1185">Reference proteome</keyword>
<keyword evidence="8 11" id="KW-0720">Serine protease</keyword>
<evidence type="ECO:0000256" key="1">
    <source>
        <dbReference type="ARBA" id="ARBA00001910"/>
    </source>
</evidence>
<organism evidence="14 15">
    <name type="scientific">Phialocephala subalpina</name>
    <dbReference type="NCBI Taxonomy" id="576137"/>
    <lineage>
        <taxon>Eukaryota</taxon>
        <taxon>Fungi</taxon>
        <taxon>Dikarya</taxon>
        <taxon>Ascomycota</taxon>
        <taxon>Pezizomycotina</taxon>
        <taxon>Leotiomycetes</taxon>
        <taxon>Helotiales</taxon>
        <taxon>Mollisiaceae</taxon>
        <taxon>Phialocephala</taxon>
        <taxon>Phialocephala fortinii species complex</taxon>
    </lineage>
</organism>
<dbReference type="InterPro" id="IPR015366">
    <property type="entry name" value="S53_propep"/>
</dbReference>
<keyword evidence="6 11" id="KW-0479">Metal-binding</keyword>
<dbReference type="InterPro" id="IPR030400">
    <property type="entry name" value="Sedolisin_dom"/>
</dbReference>
<dbReference type="OrthoDB" id="409122at2759"/>
<evidence type="ECO:0000256" key="12">
    <source>
        <dbReference type="SAM" id="SignalP"/>
    </source>
</evidence>
<dbReference type="GO" id="GO:0046872">
    <property type="term" value="F:metal ion binding"/>
    <property type="evidence" value="ECO:0007669"/>
    <property type="project" value="UniProtKB-UniRule"/>
</dbReference>
<evidence type="ECO:0000256" key="8">
    <source>
        <dbReference type="ARBA" id="ARBA00022825"/>
    </source>
</evidence>
<dbReference type="CDD" id="cd04056">
    <property type="entry name" value="Peptidases_S53"/>
    <property type="match status" value="1"/>
</dbReference>
<evidence type="ECO:0000259" key="13">
    <source>
        <dbReference type="PROSITE" id="PS51695"/>
    </source>
</evidence>
<accession>A0A1L7XCT1</accession>
<evidence type="ECO:0000256" key="11">
    <source>
        <dbReference type="PROSITE-ProRule" id="PRU01032"/>
    </source>
</evidence>
<keyword evidence="7 11" id="KW-0378">Hydrolase</keyword>
<dbReference type="EMBL" id="FJOG01000022">
    <property type="protein sequence ID" value="CZR62823.1"/>
    <property type="molecule type" value="Genomic_DNA"/>
</dbReference>
<feature type="binding site" evidence="11">
    <location>
        <position position="633"/>
    </location>
    <ligand>
        <name>Ca(2+)</name>
        <dbReference type="ChEBI" id="CHEBI:29108"/>
    </ligand>
</feature>
<dbReference type="EC" id="3.4.14.10" evidence="4"/>
<dbReference type="PANTHER" id="PTHR14218">
    <property type="entry name" value="PROTEASE S8 TRIPEPTIDYL PEPTIDASE I CLN2"/>
    <property type="match status" value="1"/>
</dbReference>
<dbReference type="PANTHER" id="PTHR14218:SF19">
    <property type="entry name" value="SERINE PROTEASE AORO, PUTATIVE (AFU_ORTHOLOGUE AFUA_6G10250)-RELATED"/>
    <property type="match status" value="1"/>
</dbReference>
<evidence type="ECO:0000256" key="9">
    <source>
        <dbReference type="ARBA" id="ARBA00022837"/>
    </source>
</evidence>
<dbReference type="InterPro" id="IPR050819">
    <property type="entry name" value="Tripeptidyl-peptidase_I"/>
</dbReference>
<sequence>MKFPSFLVGCLLYCTVKSAVTPHVIHETRESSSSEWLKVDEKANGNTPFPVSIALAQQNLGSASGYLMSISDPASANYGKHWTAQQMADNFAPSDAAVDAVKSWLKASGIDSEKVKLSKARNWMRLNVTVSEAAALLKTNYEIFEHPSTKKRALACNQYSLPREIRQHIDFVTPTVHLPDEGALYERGLNRNLMPTMAKFNGPVNMTGSPSFSSWDTSYCSNFSTPACIQSLYNIPNRTAKASSFGVVELAYYSSYLANDLANYFQRLGPNIPAATTPIVQLINEDSYLNSSDYLVVPEAVMDLSLAMSLVYPQQVTMINTAASQYQIGTQKDEYDYILEAYDASYCNVMGDNFVLFVSRTGPVHLRSSNVGDTLILFYMNICPACSALIDTSTIDTQGACGTNKPPAVISVSYNGNERPWQYLQQTRQCTESLKLGLQGVTVLYAAGDYGVAGTRGNCCVTQGCADKQNSKTATSFQPSYPAACPWITAVGATQVQAGTPTKNGHEEIVAYEPKSTNVEEWSSGGGFSNMFARPDYQKTALGHYWDRFSPNYTSIQYNNTKNTRGYPDISANGVNTLIVLKGKYYRTGGTSAATPIVGSIISLINEERLKANKTVVGFINPVIYANPDAFNDVVQGNNPGCGTRGFEAVPGWDPVTGLGTPDYQKLLKVFMALP</sequence>
<evidence type="ECO:0000256" key="5">
    <source>
        <dbReference type="ARBA" id="ARBA00022670"/>
    </source>
</evidence>
<feature type="active site" description="Charge relay system" evidence="11">
    <location>
        <position position="299"/>
    </location>
</feature>
<dbReference type="AlphaFoldDB" id="A0A1L7XCT1"/>
<feature type="binding site" evidence="11">
    <location>
        <position position="652"/>
    </location>
    <ligand>
        <name>Ca(2+)</name>
        <dbReference type="ChEBI" id="CHEBI:29108"/>
    </ligand>
</feature>
<comment type="catalytic activity">
    <reaction evidence="1">
        <text>Release of an N-terminal tripeptide from a polypeptide.</text>
        <dbReference type="EC" id="3.4.14.10"/>
    </reaction>
</comment>
<dbReference type="GO" id="GO:0005576">
    <property type="term" value="C:extracellular region"/>
    <property type="evidence" value="ECO:0007669"/>
    <property type="project" value="UniProtKB-SubCell"/>
</dbReference>
<keyword evidence="5 11" id="KW-0645">Protease</keyword>
<feature type="domain" description="Peptidase S53" evidence="13">
    <location>
        <begin position="223"/>
        <end position="674"/>
    </location>
</feature>
<feature type="active site" description="Charge relay system" evidence="11">
    <location>
        <position position="592"/>
    </location>
</feature>
<dbReference type="SUPFAM" id="SSF52743">
    <property type="entry name" value="Subtilisin-like"/>
    <property type="match status" value="1"/>
</dbReference>
<gene>
    <name evidence="14" type="ORF">PAC_12720</name>
</gene>
<keyword evidence="12" id="KW-0732">Signal</keyword>
<dbReference type="GO" id="GO:0008240">
    <property type="term" value="F:tripeptidyl-peptidase activity"/>
    <property type="evidence" value="ECO:0007669"/>
    <property type="project" value="UniProtKB-EC"/>
</dbReference>
<protein>
    <recommendedName>
        <fullName evidence="4">tripeptidyl-peptidase II</fullName>
        <ecNumber evidence="4">3.4.14.10</ecNumber>
    </recommendedName>
</protein>
<dbReference type="SUPFAM" id="SSF54897">
    <property type="entry name" value="Protease propeptides/inhibitors"/>
    <property type="match status" value="1"/>
</dbReference>
<reference evidence="14 15" key="1">
    <citation type="submission" date="2016-03" db="EMBL/GenBank/DDBJ databases">
        <authorList>
            <person name="Ploux O."/>
        </authorList>
    </citation>
    <scope>NUCLEOTIDE SEQUENCE [LARGE SCALE GENOMIC DNA]</scope>
    <source>
        <strain evidence="14 15">UAMH 11012</strain>
    </source>
</reference>
<evidence type="ECO:0000313" key="14">
    <source>
        <dbReference type="EMBL" id="CZR62823.1"/>
    </source>
</evidence>
<dbReference type="InterPro" id="IPR036852">
    <property type="entry name" value="Peptidase_S8/S53_dom_sf"/>
</dbReference>
<dbReference type="InterPro" id="IPR000209">
    <property type="entry name" value="Peptidase_S8/S53_dom"/>
</dbReference>
<dbReference type="Proteomes" id="UP000184330">
    <property type="component" value="Unassembled WGS sequence"/>
</dbReference>
<dbReference type="CDD" id="cd11377">
    <property type="entry name" value="Pro-peptidase_S53"/>
    <property type="match status" value="1"/>
</dbReference>
<dbReference type="SMART" id="SM00944">
    <property type="entry name" value="Pro-kuma_activ"/>
    <property type="match status" value="1"/>
</dbReference>
<evidence type="ECO:0000256" key="10">
    <source>
        <dbReference type="ARBA" id="ARBA00023145"/>
    </source>
</evidence>
<keyword evidence="9 11" id="KW-0106">Calcium</keyword>
<dbReference type="GO" id="GO:0006508">
    <property type="term" value="P:proteolysis"/>
    <property type="evidence" value="ECO:0007669"/>
    <property type="project" value="UniProtKB-KW"/>
</dbReference>
<feature type="chain" id="PRO_5012724691" description="tripeptidyl-peptidase II" evidence="12">
    <location>
        <begin position="20"/>
        <end position="675"/>
    </location>
</feature>
<feature type="active site" description="Charge relay system" evidence="11">
    <location>
        <position position="303"/>
    </location>
</feature>
<dbReference type="STRING" id="576137.A0A1L7XCT1"/>
<evidence type="ECO:0000313" key="15">
    <source>
        <dbReference type="Proteomes" id="UP000184330"/>
    </source>
</evidence>
<evidence type="ECO:0000256" key="3">
    <source>
        <dbReference type="ARBA" id="ARBA00004239"/>
    </source>
</evidence>
<evidence type="ECO:0000256" key="7">
    <source>
        <dbReference type="ARBA" id="ARBA00022801"/>
    </source>
</evidence>
<feature type="signal peptide" evidence="12">
    <location>
        <begin position="1"/>
        <end position="19"/>
    </location>
</feature>
<dbReference type="PROSITE" id="PS51695">
    <property type="entry name" value="SEDOLISIN"/>
    <property type="match status" value="1"/>
</dbReference>
<comment type="cofactor">
    <cofactor evidence="11">
        <name>Ca(2+)</name>
        <dbReference type="ChEBI" id="CHEBI:29108"/>
    </cofactor>
    <text evidence="11">Binds 1 Ca(2+) ion per subunit.</text>
</comment>